<keyword evidence="2" id="KW-1185">Reference proteome</keyword>
<dbReference type="Proteomes" id="UP000281406">
    <property type="component" value="Unassembled WGS sequence"/>
</dbReference>
<dbReference type="OrthoDB" id="21144at2759"/>
<protein>
    <submittedName>
        <fullName evidence="1">Rap guanine nucleotide exchange factor 5</fullName>
    </submittedName>
</protein>
<gene>
    <name evidence="1" type="ORF">DPX16_14311</name>
</gene>
<comment type="caution">
    <text evidence="1">The sequence shown here is derived from an EMBL/GenBank/DDBJ whole genome shotgun (WGS) entry which is preliminary data.</text>
</comment>
<sequence>MASRVWQVLLELGILHSVDQRLVFEDSNTYYQFSFEECDAQGCEFRNEEEWQNGVRLLLQLVPYVQFRVVSPIFCSSLTELEVTQLGLGDTRRRAVRSRSASQSRASTPISQNLLASAFLITPHAAESVLNQK</sequence>
<proteinExistence type="predicted"/>
<dbReference type="SUPFAM" id="SSF46785">
    <property type="entry name" value="Winged helix' DNA-binding domain"/>
    <property type="match status" value="1"/>
</dbReference>
<evidence type="ECO:0000313" key="1">
    <source>
        <dbReference type="EMBL" id="ROI69371.1"/>
    </source>
</evidence>
<evidence type="ECO:0000313" key="2">
    <source>
        <dbReference type="Proteomes" id="UP000281406"/>
    </source>
</evidence>
<dbReference type="Gene3D" id="1.10.10.10">
    <property type="entry name" value="Winged helix-like DNA-binding domain superfamily/Winged helix DNA-binding domain"/>
    <property type="match status" value="1"/>
</dbReference>
<dbReference type="EMBL" id="RJVU01069537">
    <property type="protein sequence ID" value="ROI69371.1"/>
    <property type="molecule type" value="Genomic_DNA"/>
</dbReference>
<dbReference type="InterPro" id="IPR036390">
    <property type="entry name" value="WH_DNA-bd_sf"/>
</dbReference>
<organism evidence="1 2">
    <name type="scientific">Anabarilius grahami</name>
    <name type="common">Kanglang fish</name>
    <name type="synonym">Barilius grahami</name>
    <dbReference type="NCBI Taxonomy" id="495550"/>
    <lineage>
        <taxon>Eukaryota</taxon>
        <taxon>Metazoa</taxon>
        <taxon>Chordata</taxon>
        <taxon>Craniata</taxon>
        <taxon>Vertebrata</taxon>
        <taxon>Euteleostomi</taxon>
        <taxon>Actinopterygii</taxon>
        <taxon>Neopterygii</taxon>
        <taxon>Teleostei</taxon>
        <taxon>Ostariophysi</taxon>
        <taxon>Cypriniformes</taxon>
        <taxon>Xenocyprididae</taxon>
        <taxon>Xenocypridinae</taxon>
        <taxon>Xenocypridinae incertae sedis</taxon>
        <taxon>Anabarilius</taxon>
    </lineage>
</organism>
<reference evidence="1 2" key="1">
    <citation type="submission" date="2018-10" db="EMBL/GenBank/DDBJ databases">
        <title>Genome assembly for a Yunnan-Guizhou Plateau 3E fish, Anabarilius grahami (Regan), and its evolutionary and genetic applications.</title>
        <authorList>
            <person name="Jiang W."/>
        </authorList>
    </citation>
    <scope>NUCLEOTIDE SEQUENCE [LARGE SCALE GENOMIC DNA]</scope>
    <source>
        <strain evidence="1">AG-KIZ</strain>
        <tissue evidence="1">Muscle</tissue>
    </source>
</reference>
<accession>A0A3N0XPF3</accession>
<dbReference type="InterPro" id="IPR036388">
    <property type="entry name" value="WH-like_DNA-bd_sf"/>
</dbReference>
<dbReference type="AlphaFoldDB" id="A0A3N0XPF3"/>
<name>A0A3N0XPF3_ANAGA</name>